<dbReference type="InterPro" id="IPR046228">
    <property type="entry name" value="DUF6261"/>
</dbReference>
<evidence type="ECO:0000313" key="1">
    <source>
        <dbReference type="EMBL" id="SHF87481.1"/>
    </source>
</evidence>
<dbReference type="AlphaFoldDB" id="A0A1M5F8T7"/>
<dbReference type="EMBL" id="FQUT01000007">
    <property type="protein sequence ID" value="SHF87481.1"/>
    <property type="molecule type" value="Genomic_DNA"/>
</dbReference>
<dbReference type="RefSeq" id="WP_072959122.1">
    <property type="nucleotide sequence ID" value="NZ_FQUT01000007.1"/>
</dbReference>
<dbReference type="Proteomes" id="UP000184518">
    <property type="component" value="Unassembled WGS sequence"/>
</dbReference>
<dbReference type="OrthoDB" id="1100237at2"/>
<reference evidence="2" key="1">
    <citation type="submission" date="2016-11" db="EMBL/GenBank/DDBJ databases">
        <authorList>
            <person name="Varghese N."/>
            <person name="Submissions S."/>
        </authorList>
    </citation>
    <scope>NUCLEOTIDE SEQUENCE [LARGE SCALE GENOMIC DNA]</scope>
    <source>
        <strain evidence="2">DSM 27619</strain>
    </source>
</reference>
<dbReference type="STRING" id="1416778.SAMN05443633_107188"/>
<accession>A0A1M5F8T7</accession>
<name>A0A1M5F8T7_9FLAO</name>
<sequence>MKITLSELKIKDLATLSQRIIQTSNSGKHPILNNHPLITELTAQYAGYDEVYTKQTFSGKGKDVAVADHERDMAYSSLKAFLNGYRQVASVPNVKDAEDLYQVFVQFGLDLDRLSYSSQTAQMKKLIEALELPANVQKIANLHLSTAFSEMKTKQVYFEEIFQEQAKANAGLRQMPSASSVRRTLENTLRSYINFLTAMKDVAEWKEIYNETNELVKAAKQSSTAKKKEASEPE</sequence>
<gene>
    <name evidence="1" type="ORF">SAMN05443633_107188</name>
</gene>
<organism evidence="1 2">
    <name type="scientific">Chryseobacterium arachidis</name>
    <dbReference type="NCBI Taxonomy" id="1416778"/>
    <lineage>
        <taxon>Bacteria</taxon>
        <taxon>Pseudomonadati</taxon>
        <taxon>Bacteroidota</taxon>
        <taxon>Flavobacteriia</taxon>
        <taxon>Flavobacteriales</taxon>
        <taxon>Weeksellaceae</taxon>
        <taxon>Chryseobacterium group</taxon>
        <taxon>Chryseobacterium</taxon>
    </lineage>
</organism>
<proteinExistence type="predicted"/>
<dbReference type="Pfam" id="PF19775">
    <property type="entry name" value="DUF6261"/>
    <property type="match status" value="1"/>
</dbReference>
<protein>
    <submittedName>
        <fullName evidence="1">Uncharacterized protein</fullName>
    </submittedName>
</protein>
<evidence type="ECO:0000313" key="2">
    <source>
        <dbReference type="Proteomes" id="UP000184518"/>
    </source>
</evidence>
<keyword evidence="2" id="KW-1185">Reference proteome</keyword>